<name>A0A517T914_9PLAN</name>
<feature type="region of interest" description="Disordered" evidence="1">
    <location>
        <begin position="32"/>
        <end position="70"/>
    </location>
</feature>
<dbReference type="KEGG" id="chya:V22_21150"/>
<sequence>MGETQCCSAGVAFFSGVSSKFAGVLRAIATIKERGRSQNRQPPPQPVKKSSESFVRPAPMRKSTTKLSVM</sequence>
<organism evidence="2 3">
    <name type="scientific">Calycomorphotria hydatis</name>
    <dbReference type="NCBI Taxonomy" id="2528027"/>
    <lineage>
        <taxon>Bacteria</taxon>
        <taxon>Pseudomonadati</taxon>
        <taxon>Planctomycetota</taxon>
        <taxon>Planctomycetia</taxon>
        <taxon>Planctomycetales</taxon>
        <taxon>Planctomycetaceae</taxon>
        <taxon>Calycomorphotria</taxon>
    </lineage>
</organism>
<evidence type="ECO:0000256" key="1">
    <source>
        <dbReference type="SAM" id="MobiDB-lite"/>
    </source>
</evidence>
<reference evidence="2 3" key="1">
    <citation type="submission" date="2019-02" db="EMBL/GenBank/DDBJ databases">
        <title>Deep-cultivation of Planctomycetes and their phenomic and genomic characterization uncovers novel biology.</title>
        <authorList>
            <person name="Wiegand S."/>
            <person name="Jogler M."/>
            <person name="Boedeker C."/>
            <person name="Pinto D."/>
            <person name="Vollmers J."/>
            <person name="Rivas-Marin E."/>
            <person name="Kohn T."/>
            <person name="Peeters S.H."/>
            <person name="Heuer A."/>
            <person name="Rast P."/>
            <person name="Oberbeckmann S."/>
            <person name="Bunk B."/>
            <person name="Jeske O."/>
            <person name="Meyerdierks A."/>
            <person name="Storesund J.E."/>
            <person name="Kallscheuer N."/>
            <person name="Luecker S."/>
            <person name="Lage O.M."/>
            <person name="Pohl T."/>
            <person name="Merkel B.J."/>
            <person name="Hornburger P."/>
            <person name="Mueller R.-W."/>
            <person name="Bruemmer F."/>
            <person name="Labrenz M."/>
            <person name="Spormann A.M."/>
            <person name="Op den Camp H."/>
            <person name="Overmann J."/>
            <person name="Amann R."/>
            <person name="Jetten M.S.M."/>
            <person name="Mascher T."/>
            <person name="Medema M.H."/>
            <person name="Devos D.P."/>
            <person name="Kaster A.-K."/>
            <person name="Ovreas L."/>
            <person name="Rohde M."/>
            <person name="Galperin M.Y."/>
            <person name="Jogler C."/>
        </authorList>
    </citation>
    <scope>NUCLEOTIDE SEQUENCE [LARGE SCALE GENOMIC DNA]</scope>
    <source>
        <strain evidence="2 3">V22</strain>
    </source>
</reference>
<proteinExistence type="predicted"/>
<gene>
    <name evidence="2" type="ORF">V22_21150</name>
</gene>
<evidence type="ECO:0000313" key="3">
    <source>
        <dbReference type="Proteomes" id="UP000319976"/>
    </source>
</evidence>
<accession>A0A517T914</accession>
<protein>
    <submittedName>
        <fullName evidence="2">Uncharacterized protein</fullName>
    </submittedName>
</protein>
<dbReference type="Proteomes" id="UP000319976">
    <property type="component" value="Chromosome"/>
</dbReference>
<evidence type="ECO:0000313" key="2">
    <source>
        <dbReference type="EMBL" id="QDT64872.1"/>
    </source>
</evidence>
<keyword evidence="3" id="KW-1185">Reference proteome</keyword>
<dbReference type="AlphaFoldDB" id="A0A517T914"/>
<dbReference type="EMBL" id="CP036316">
    <property type="protein sequence ID" value="QDT64872.1"/>
    <property type="molecule type" value="Genomic_DNA"/>
</dbReference>